<organism evidence="3 4">
    <name type="scientific">Halorutilus salinus</name>
    <dbReference type="NCBI Taxonomy" id="2487751"/>
    <lineage>
        <taxon>Archaea</taxon>
        <taxon>Methanobacteriati</taxon>
        <taxon>Methanobacteriota</taxon>
        <taxon>Stenosarchaea group</taxon>
        <taxon>Halobacteria</taxon>
        <taxon>Halorutilales</taxon>
        <taxon>Halorutilaceae</taxon>
        <taxon>Halorutilus</taxon>
    </lineage>
</organism>
<keyword evidence="1" id="KW-0812">Transmembrane</keyword>
<proteinExistence type="predicted"/>
<gene>
    <name evidence="3" type="ORF">EGH25_07870</name>
</gene>
<evidence type="ECO:0000256" key="1">
    <source>
        <dbReference type="SAM" id="Phobius"/>
    </source>
</evidence>
<dbReference type="RefSeq" id="WP_266087391.1">
    <property type="nucleotide sequence ID" value="NZ_RKLV01000007.1"/>
</dbReference>
<dbReference type="EMBL" id="RKLV01000007">
    <property type="protein sequence ID" value="MCX2819268.1"/>
    <property type="molecule type" value="Genomic_DNA"/>
</dbReference>
<comment type="caution">
    <text evidence="3">The sequence shown here is derived from an EMBL/GenBank/DDBJ whole genome shotgun (WGS) entry which is preliminary data.</text>
</comment>
<sequence length="190" mass="20217">MRRRRPSTEAVSSDVGMILMVVIAVILTASVGAIVFDLGDRLDGPGSTAGVTTDADVSEGFFSGDNYKISLTHVAGDTIDSEEAELIVRASAGTVRVSFADFEGEARRFRKSSSKVTEVTGPGTPPGDDVIYTFSGNRMPAELGPGDRIEVVVRRDAIGENEDVEIVLVDTADEKVISRHVVGSDEFPEP</sequence>
<dbReference type="InterPro" id="IPR012859">
    <property type="entry name" value="Pilin_N_archaeal"/>
</dbReference>
<keyword evidence="4" id="KW-1185">Reference proteome</keyword>
<keyword evidence="1" id="KW-1133">Transmembrane helix</keyword>
<evidence type="ECO:0000313" key="3">
    <source>
        <dbReference type="EMBL" id="MCX2819268.1"/>
    </source>
</evidence>
<feature type="transmembrane region" description="Helical" evidence="1">
    <location>
        <begin position="15"/>
        <end position="36"/>
    </location>
</feature>
<protein>
    <submittedName>
        <fullName evidence="3">Type IV pilin N-terminal domain-containing protein</fullName>
    </submittedName>
</protein>
<accession>A0A9Q4C4S9</accession>
<keyword evidence="1" id="KW-0472">Membrane</keyword>
<dbReference type="AlphaFoldDB" id="A0A9Q4C4S9"/>
<evidence type="ECO:0000313" key="4">
    <source>
        <dbReference type="Proteomes" id="UP001149411"/>
    </source>
</evidence>
<dbReference type="Pfam" id="PF07790">
    <property type="entry name" value="Pilin_N"/>
    <property type="match status" value="1"/>
</dbReference>
<reference evidence="3" key="1">
    <citation type="submission" date="2022-09" db="EMBL/GenBank/DDBJ databases">
        <title>Haloadaptaus new haloarchaeum isolated from saline soil.</title>
        <authorList>
            <person name="Duran-Viseras A."/>
            <person name="Sanchez-Porro C."/>
            <person name="Ventosa A."/>
        </authorList>
    </citation>
    <scope>NUCLEOTIDE SEQUENCE</scope>
    <source>
        <strain evidence="3">F3-133</strain>
    </source>
</reference>
<evidence type="ECO:0000259" key="2">
    <source>
        <dbReference type="Pfam" id="PF07790"/>
    </source>
</evidence>
<feature type="domain" description="Archaeal Type IV pilin N-terminal" evidence="2">
    <location>
        <begin position="9"/>
        <end position="90"/>
    </location>
</feature>
<name>A0A9Q4C4S9_9EURY</name>
<dbReference type="Proteomes" id="UP001149411">
    <property type="component" value="Unassembled WGS sequence"/>
</dbReference>